<dbReference type="InterPro" id="IPR029044">
    <property type="entry name" value="Nucleotide-diphossugar_trans"/>
</dbReference>
<dbReference type="EMBL" id="CP063849">
    <property type="protein sequence ID" value="QOY86989.1"/>
    <property type="molecule type" value="Genomic_DNA"/>
</dbReference>
<protein>
    <submittedName>
        <fullName evidence="4">Nucleotidyltransferase family protein</fullName>
    </submittedName>
</protein>
<dbReference type="Gene3D" id="3.90.550.10">
    <property type="entry name" value="Spore Coat Polysaccharide Biosynthesis Protein SpsA, Chain A"/>
    <property type="match status" value="1"/>
</dbReference>
<evidence type="ECO:0000256" key="2">
    <source>
        <dbReference type="ARBA" id="ARBA00022695"/>
    </source>
</evidence>
<evidence type="ECO:0000256" key="1">
    <source>
        <dbReference type="ARBA" id="ARBA00022679"/>
    </source>
</evidence>
<keyword evidence="1 4" id="KW-0808">Transferase</keyword>
<keyword evidence="5" id="KW-1185">Reference proteome</keyword>
<evidence type="ECO:0000313" key="5">
    <source>
        <dbReference type="Proteomes" id="UP000593892"/>
    </source>
</evidence>
<dbReference type="RefSeq" id="WP_194448658.1">
    <property type="nucleotide sequence ID" value="NZ_CP063849.1"/>
</dbReference>
<dbReference type="GO" id="GO:0016779">
    <property type="term" value="F:nucleotidyltransferase activity"/>
    <property type="evidence" value="ECO:0007669"/>
    <property type="project" value="UniProtKB-KW"/>
</dbReference>
<dbReference type="PANTHER" id="PTHR43584:SF8">
    <property type="entry name" value="N-ACETYLMURAMATE ALPHA-1-PHOSPHATE URIDYLYLTRANSFERASE"/>
    <property type="match status" value="1"/>
</dbReference>
<feature type="domain" description="Nucleotidyl transferase" evidence="3">
    <location>
        <begin position="4"/>
        <end position="232"/>
    </location>
</feature>
<dbReference type="AlphaFoldDB" id="A0A7S7NNU1"/>
<organism evidence="4 5">
    <name type="scientific">Paludibaculum fermentans</name>
    <dbReference type="NCBI Taxonomy" id="1473598"/>
    <lineage>
        <taxon>Bacteria</taxon>
        <taxon>Pseudomonadati</taxon>
        <taxon>Acidobacteriota</taxon>
        <taxon>Terriglobia</taxon>
        <taxon>Bryobacterales</taxon>
        <taxon>Bryobacteraceae</taxon>
        <taxon>Paludibaculum</taxon>
    </lineage>
</organism>
<dbReference type="CDD" id="cd04181">
    <property type="entry name" value="NTP_transferase"/>
    <property type="match status" value="1"/>
</dbReference>
<dbReference type="KEGG" id="pfer:IRI77_30105"/>
<dbReference type="Proteomes" id="UP000593892">
    <property type="component" value="Chromosome"/>
</dbReference>
<evidence type="ECO:0000313" key="4">
    <source>
        <dbReference type="EMBL" id="QOY86989.1"/>
    </source>
</evidence>
<name>A0A7S7NNU1_PALFE</name>
<gene>
    <name evidence="4" type="ORF">IRI77_30105</name>
</gene>
<proteinExistence type="predicted"/>
<reference evidence="4 5" key="1">
    <citation type="submission" date="2020-10" db="EMBL/GenBank/DDBJ databases">
        <title>Complete genome sequence of Paludibaculum fermentans P105T, a facultatively anaerobic acidobacterium capable of dissimilatory Fe(III) reduction.</title>
        <authorList>
            <person name="Dedysh S.N."/>
            <person name="Beletsky A.V."/>
            <person name="Kulichevskaya I.S."/>
            <person name="Mardanov A.V."/>
            <person name="Ravin N.V."/>
        </authorList>
    </citation>
    <scope>NUCLEOTIDE SEQUENCE [LARGE SCALE GENOMIC DNA]</scope>
    <source>
        <strain evidence="4 5">P105</strain>
    </source>
</reference>
<accession>A0A7S7NNU1</accession>
<keyword evidence="2" id="KW-0548">Nucleotidyltransferase</keyword>
<dbReference type="InterPro" id="IPR050065">
    <property type="entry name" value="GlmU-like"/>
</dbReference>
<dbReference type="SUPFAM" id="SSF53448">
    <property type="entry name" value="Nucleotide-diphospho-sugar transferases"/>
    <property type="match status" value="1"/>
</dbReference>
<evidence type="ECO:0000259" key="3">
    <source>
        <dbReference type="Pfam" id="PF00483"/>
    </source>
</evidence>
<dbReference type="Pfam" id="PF00483">
    <property type="entry name" value="NTP_transferase"/>
    <property type="match status" value="1"/>
</dbReference>
<sequence>MIRKAVILAAGRGTRMGEYTVDTPKAMLPVRGRPMLEHVLDGLASVGVERFLVVTGYRREMVEEYFGQWRLPIDFRVQESLDGTGSATRLARDFAAQDPFLLTFADILCPPPAYTLCANTLTDHPATLAVMGVKDVDDPWQGAAVYEEQGVVTRVVEKPPQGTSTTRWNSAGLYSMSPQVFPYLDRLEKSPRGEYELTSIFTMMLDEGREVRISAIEGAWRDVGRPEDLAAAETL</sequence>
<dbReference type="InterPro" id="IPR005835">
    <property type="entry name" value="NTP_transferase_dom"/>
</dbReference>
<dbReference type="PANTHER" id="PTHR43584">
    <property type="entry name" value="NUCLEOTIDYL TRANSFERASE"/>
    <property type="match status" value="1"/>
</dbReference>